<evidence type="ECO:0000313" key="16">
    <source>
        <dbReference type="EMBL" id="ACQ80665.1"/>
    </source>
</evidence>
<dbReference type="GO" id="GO:0009252">
    <property type="term" value="P:peptidoglycan biosynthetic process"/>
    <property type="evidence" value="ECO:0007669"/>
    <property type="project" value="UniProtKB-UniRule"/>
</dbReference>
<keyword evidence="8 11" id="KW-0573">Peptidoglycan synthesis</keyword>
<evidence type="ECO:0000256" key="3">
    <source>
        <dbReference type="ARBA" id="ARBA00022598"/>
    </source>
</evidence>
<dbReference type="InterPro" id="IPR005761">
    <property type="entry name" value="UDP-N-AcMur-Glu-dNH2Pim_ligase"/>
</dbReference>
<dbReference type="AlphaFoldDB" id="C5BW64"/>
<feature type="binding site" evidence="11">
    <location>
        <begin position="139"/>
        <end position="145"/>
    </location>
    <ligand>
        <name>ATP</name>
        <dbReference type="ChEBI" id="CHEBI:30616"/>
    </ligand>
</feature>
<accession>C5BW64</accession>
<evidence type="ECO:0000256" key="2">
    <source>
        <dbReference type="ARBA" id="ARBA00022490"/>
    </source>
</evidence>
<keyword evidence="11" id="KW-0460">Magnesium</keyword>
<name>C5BW64_BEUC1</name>
<dbReference type="GO" id="GO:0005524">
    <property type="term" value="F:ATP binding"/>
    <property type="evidence" value="ECO:0007669"/>
    <property type="project" value="UniProtKB-UniRule"/>
</dbReference>
<dbReference type="GO" id="GO:0008360">
    <property type="term" value="P:regulation of cell shape"/>
    <property type="evidence" value="ECO:0007669"/>
    <property type="project" value="UniProtKB-KW"/>
</dbReference>
<keyword evidence="6 11" id="KW-0067">ATP-binding</keyword>
<keyword evidence="10 11" id="KW-0961">Cell wall biogenesis/degradation</keyword>
<dbReference type="NCBIfam" id="TIGR01085">
    <property type="entry name" value="murE"/>
    <property type="match status" value="1"/>
</dbReference>
<feature type="binding site" evidence="11">
    <location>
        <position position="208"/>
    </location>
    <ligand>
        <name>UDP-N-acetyl-alpha-D-muramoyl-L-alanyl-D-glutamate</name>
        <dbReference type="ChEBI" id="CHEBI:83900"/>
    </ligand>
</feature>
<dbReference type="Pfam" id="PF08245">
    <property type="entry name" value="Mur_ligase_M"/>
    <property type="match status" value="1"/>
</dbReference>
<dbReference type="InterPro" id="IPR013221">
    <property type="entry name" value="Mur_ligase_cen"/>
</dbReference>
<feature type="binding site" evidence="11">
    <location>
        <begin position="181"/>
        <end position="182"/>
    </location>
    <ligand>
        <name>UDP-N-acetyl-alpha-D-muramoyl-L-alanyl-D-glutamate</name>
        <dbReference type="ChEBI" id="CHEBI:83900"/>
    </ligand>
</feature>
<feature type="modified residue" description="N6-carboxylysine" evidence="11">
    <location>
        <position position="248"/>
    </location>
</feature>
<evidence type="ECO:0000256" key="10">
    <source>
        <dbReference type="ARBA" id="ARBA00023316"/>
    </source>
</evidence>
<dbReference type="InterPro" id="IPR018109">
    <property type="entry name" value="Folylpolyglutamate_synth_CS"/>
</dbReference>
<dbReference type="InterPro" id="IPR036565">
    <property type="entry name" value="Mur-like_cat_sf"/>
</dbReference>
<keyword evidence="3 11" id="KW-0436">Ligase</keyword>
<evidence type="ECO:0000256" key="11">
    <source>
        <dbReference type="HAMAP-Rule" id="MF_00208"/>
    </source>
</evidence>
<evidence type="ECO:0000313" key="17">
    <source>
        <dbReference type="Proteomes" id="UP000007962"/>
    </source>
</evidence>
<dbReference type="RefSeq" id="WP_015882905.1">
    <property type="nucleotide sequence ID" value="NC_012669.1"/>
</dbReference>
<evidence type="ECO:0000256" key="7">
    <source>
        <dbReference type="ARBA" id="ARBA00022960"/>
    </source>
</evidence>
<evidence type="ECO:0000256" key="12">
    <source>
        <dbReference type="RuleBase" id="RU004135"/>
    </source>
</evidence>
<feature type="domain" description="Mur ligase C-terminal" evidence="14">
    <location>
        <begin position="370"/>
        <end position="504"/>
    </location>
</feature>
<keyword evidence="9 11" id="KW-0131">Cell cycle</keyword>
<comment type="caution">
    <text evidence="11">Lacks conserved residue(s) required for the propagation of feature annotation.</text>
</comment>
<gene>
    <name evidence="11" type="primary">murE</name>
    <name evidence="16" type="ordered locus">Bcav_2415</name>
</gene>
<dbReference type="PROSITE" id="PS01011">
    <property type="entry name" value="FOLYLPOLYGLU_SYNT_1"/>
    <property type="match status" value="1"/>
</dbReference>
<dbReference type="GO" id="GO:0005737">
    <property type="term" value="C:cytoplasm"/>
    <property type="evidence" value="ECO:0007669"/>
    <property type="project" value="UniProtKB-SubCell"/>
</dbReference>
<dbReference type="HOGENOM" id="CLU_022291_4_1_11"/>
<evidence type="ECO:0000256" key="8">
    <source>
        <dbReference type="ARBA" id="ARBA00022984"/>
    </source>
</evidence>
<dbReference type="Pfam" id="PF02875">
    <property type="entry name" value="Mur_ligase_C"/>
    <property type="match status" value="1"/>
</dbReference>
<feature type="binding site" evidence="11">
    <location>
        <position position="216"/>
    </location>
    <ligand>
        <name>UDP-N-acetyl-alpha-D-muramoyl-L-alanyl-D-glutamate</name>
        <dbReference type="ChEBI" id="CHEBI:83900"/>
    </ligand>
</feature>
<dbReference type="GO" id="GO:0004326">
    <property type="term" value="F:tetrahydrofolylpolyglutamate synthase activity"/>
    <property type="evidence" value="ECO:0007669"/>
    <property type="project" value="InterPro"/>
</dbReference>
<dbReference type="InterPro" id="IPR036615">
    <property type="entry name" value="Mur_ligase_C_dom_sf"/>
</dbReference>
<comment type="cofactor">
    <cofactor evidence="11">
        <name>Mg(2+)</name>
        <dbReference type="ChEBI" id="CHEBI:18420"/>
    </cofactor>
</comment>
<dbReference type="SUPFAM" id="SSF53244">
    <property type="entry name" value="MurD-like peptide ligases, peptide-binding domain"/>
    <property type="match status" value="1"/>
</dbReference>
<evidence type="ECO:0000259" key="15">
    <source>
        <dbReference type="Pfam" id="PF08245"/>
    </source>
</evidence>
<dbReference type="Proteomes" id="UP000007962">
    <property type="component" value="Chromosome"/>
</dbReference>
<dbReference type="HAMAP" id="MF_00208">
    <property type="entry name" value="MurE"/>
    <property type="match status" value="1"/>
</dbReference>
<dbReference type="InterPro" id="IPR004101">
    <property type="entry name" value="Mur_ligase_C"/>
</dbReference>
<dbReference type="SUPFAM" id="SSF53623">
    <property type="entry name" value="MurD-like peptide ligases, catalytic domain"/>
    <property type="match status" value="1"/>
</dbReference>
<evidence type="ECO:0000256" key="9">
    <source>
        <dbReference type="ARBA" id="ARBA00023306"/>
    </source>
</evidence>
<comment type="subcellular location">
    <subcellularLocation>
        <location evidence="11 12">Cytoplasm</location>
    </subcellularLocation>
</comment>
<dbReference type="PANTHER" id="PTHR23135:SF4">
    <property type="entry name" value="UDP-N-ACETYLMURAMOYL-L-ALANYL-D-GLUTAMATE--2,6-DIAMINOPIMELATE LIGASE MURE HOMOLOG, CHLOROPLASTIC"/>
    <property type="match status" value="1"/>
</dbReference>
<evidence type="ECO:0000256" key="1">
    <source>
        <dbReference type="ARBA" id="ARBA00005898"/>
    </source>
</evidence>
<comment type="function">
    <text evidence="11">Catalyzes the addition of an amino acid to the nucleotide precursor UDP-N-acetylmuramoyl-L-alanyl-D-glutamate (UMAG) in the biosynthesis of bacterial cell-wall peptidoglycan.</text>
</comment>
<dbReference type="UniPathway" id="UPA00219"/>
<feature type="domain" description="Mur ligase N-terminal catalytic" evidence="13">
    <location>
        <begin position="40"/>
        <end position="95"/>
    </location>
</feature>
<reference evidence="16 17" key="1">
    <citation type="journal article" date="2009" name="Stand. Genomic Sci.">
        <title>Complete genome sequence of Beutenbergia cavernae type strain (HKI 0122).</title>
        <authorList>
            <person name="Land M."/>
            <person name="Pukall R."/>
            <person name="Abt B."/>
            <person name="Goker M."/>
            <person name="Rohde M."/>
            <person name="Glavina Del Rio T."/>
            <person name="Tice H."/>
            <person name="Copeland A."/>
            <person name="Cheng J.F."/>
            <person name="Lucas S."/>
            <person name="Chen F."/>
            <person name="Nolan M."/>
            <person name="Bruce D."/>
            <person name="Goodwin L."/>
            <person name="Pitluck S."/>
            <person name="Ivanova N."/>
            <person name="Mavromatis K."/>
            <person name="Ovchinnikova G."/>
            <person name="Pati A."/>
            <person name="Chen A."/>
            <person name="Palaniappan K."/>
            <person name="Hauser L."/>
            <person name="Chang Y.J."/>
            <person name="Jefferies C.C."/>
            <person name="Saunders E."/>
            <person name="Brettin T."/>
            <person name="Detter J.C."/>
            <person name="Han C."/>
            <person name="Chain P."/>
            <person name="Bristow J."/>
            <person name="Eisen J.A."/>
            <person name="Markowitz V."/>
            <person name="Hugenholtz P."/>
            <person name="Kyrpides N.C."/>
            <person name="Klenk H.P."/>
            <person name="Lapidus A."/>
        </authorList>
    </citation>
    <scope>NUCLEOTIDE SEQUENCE [LARGE SCALE GENOMIC DNA]</scope>
    <source>
        <strain evidence="17">ATCC BAA-8 / DSM 12333 / NBRC 16432</strain>
    </source>
</reference>
<dbReference type="Pfam" id="PF01225">
    <property type="entry name" value="Mur_ligase"/>
    <property type="match status" value="1"/>
</dbReference>
<organism evidence="16 17">
    <name type="scientific">Beutenbergia cavernae (strain ATCC BAA-8 / DSM 12333 / CCUG 43141 / JCM 11478 / NBRC 16432 / NCIMB 13614 / HKI 0122)</name>
    <dbReference type="NCBI Taxonomy" id="471853"/>
    <lineage>
        <taxon>Bacteria</taxon>
        <taxon>Bacillati</taxon>
        <taxon>Actinomycetota</taxon>
        <taxon>Actinomycetes</taxon>
        <taxon>Micrococcales</taxon>
        <taxon>Beutenbergiaceae</taxon>
        <taxon>Beutenbergia</taxon>
    </lineage>
</organism>
<protein>
    <recommendedName>
        <fullName evidence="11">UDP-N-acetylmuramyl-tripeptide synthetase</fullName>
        <ecNumber evidence="11">6.3.2.-</ecNumber>
    </recommendedName>
    <alternativeName>
        <fullName evidence="11">UDP-MurNAc-tripeptide synthetase</fullName>
    </alternativeName>
</protein>
<comment type="similarity">
    <text evidence="1 11">Belongs to the MurCDEF family. MurE subfamily.</text>
</comment>
<evidence type="ECO:0000259" key="14">
    <source>
        <dbReference type="Pfam" id="PF02875"/>
    </source>
</evidence>
<sequence length="536" mass="54603">MSPTSRIRPAHPPRTALADLARAHGLRLTGPAAGAGEALGITLDNRGLAPGEIFAALPGAHTHGARFAAAAAAAGASAVLTDASGAAAAEAAGIPVLVADVDGSGDGAGRAEFREIVAAVAADVYGRPAERLRTFAVTGTNGKTTTSFLLAHLLGLLGRRVGLIGTVELRIGDAVVPARLTTPEAPDLHALLAHMVEAGVTDLVMEVSSHALELHRVDPVRFDLAAFTHLTQDHLDFHGDLEHYYAAKASLFTPARARRAVVSVDDEWGRRLAGDARAAGIDVATLATRGEHAAAAAWTVRDVVAGADAMSFTLTGPGDVALTTSLTMPGAFNVANAALALATAIEGGVPAADVVEALAAAGGLRVAVPGRMEVVGAEPRCVVDFAHNTDAVGIALAELRATTSGRLHVVLGATGERDRGKRPAMGEAAVLGADAVIVTDDDPHDEDPAQVRAEVLAGALRAAETARAAGRHVDVREVAPRSAAIAAAVAGAAPEDTVLVAGRGHETIQEVAGEELPLDDRVEVRAALARREGRHA</sequence>
<evidence type="ECO:0000256" key="5">
    <source>
        <dbReference type="ARBA" id="ARBA00022741"/>
    </source>
</evidence>
<dbReference type="Gene3D" id="3.40.1190.10">
    <property type="entry name" value="Mur-like, catalytic domain"/>
    <property type="match status" value="1"/>
</dbReference>
<dbReference type="STRING" id="471853.Bcav_2415"/>
<keyword evidence="4 11" id="KW-0132">Cell division</keyword>
<dbReference type="EMBL" id="CP001618">
    <property type="protein sequence ID" value="ACQ80665.1"/>
    <property type="molecule type" value="Genomic_DNA"/>
</dbReference>
<comment type="PTM">
    <text evidence="11">Carboxylation is probably crucial for Mg(2+) binding and, consequently, for the gamma-phosphate positioning of ATP.</text>
</comment>
<evidence type="ECO:0000256" key="4">
    <source>
        <dbReference type="ARBA" id="ARBA00022618"/>
    </source>
</evidence>
<dbReference type="SUPFAM" id="SSF63418">
    <property type="entry name" value="MurE/MurF N-terminal domain"/>
    <property type="match status" value="1"/>
</dbReference>
<keyword evidence="17" id="KW-1185">Reference proteome</keyword>
<dbReference type="PANTHER" id="PTHR23135">
    <property type="entry name" value="MUR LIGASE FAMILY MEMBER"/>
    <property type="match status" value="1"/>
</dbReference>
<dbReference type="GO" id="GO:0071555">
    <property type="term" value="P:cell wall organization"/>
    <property type="evidence" value="ECO:0007669"/>
    <property type="project" value="UniProtKB-KW"/>
</dbReference>
<dbReference type="InterPro" id="IPR035911">
    <property type="entry name" value="MurE/MurF_N"/>
</dbReference>
<dbReference type="KEGG" id="bcv:Bcav_2415"/>
<comment type="pathway">
    <text evidence="11 12">Cell wall biogenesis; peptidoglycan biosynthesis.</text>
</comment>
<dbReference type="GO" id="GO:0051301">
    <property type="term" value="P:cell division"/>
    <property type="evidence" value="ECO:0007669"/>
    <property type="project" value="UniProtKB-KW"/>
</dbReference>
<keyword evidence="7 11" id="KW-0133">Cell shape</keyword>
<dbReference type="EC" id="6.3.2.-" evidence="11"/>
<dbReference type="OrthoDB" id="9800958at2"/>
<evidence type="ECO:0000256" key="6">
    <source>
        <dbReference type="ARBA" id="ARBA00022840"/>
    </source>
</evidence>
<dbReference type="eggNOG" id="COG0769">
    <property type="taxonomic scope" value="Bacteria"/>
</dbReference>
<dbReference type="GO" id="GO:0000287">
    <property type="term" value="F:magnesium ion binding"/>
    <property type="evidence" value="ECO:0007669"/>
    <property type="project" value="UniProtKB-UniRule"/>
</dbReference>
<dbReference type="InterPro" id="IPR000713">
    <property type="entry name" value="Mur_ligase_N"/>
</dbReference>
<keyword evidence="5 11" id="KW-0547">Nucleotide-binding</keyword>
<evidence type="ECO:0000259" key="13">
    <source>
        <dbReference type="Pfam" id="PF01225"/>
    </source>
</evidence>
<feature type="binding site" evidence="11">
    <location>
        <position position="43"/>
    </location>
    <ligand>
        <name>UDP-N-acetyl-alpha-D-muramoyl-L-alanyl-D-glutamate</name>
        <dbReference type="ChEBI" id="CHEBI:83900"/>
    </ligand>
</feature>
<dbReference type="Gene3D" id="3.40.1390.10">
    <property type="entry name" value="MurE/MurF, N-terminal domain"/>
    <property type="match status" value="1"/>
</dbReference>
<dbReference type="NCBIfam" id="NF001124">
    <property type="entry name" value="PRK00139.1-2"/>
    <property type="match status" value="1"/>
</dbReference>
<dbReference type="Gene3D" id="3.90.190.20">
    <property type="entry name" value="Mur ligase, C-terminal domain"/>
    <property type="match status" value="1"/>
</dbReference>
<proteinExistence type="inferred from homology"/>
<feature type="domain" description="Mur ligase central" evidence="15">
    <location>
        <begin position="137"/>
        <end position="344"/>
    </location>
</feature>
<keyword evidence="2 11" id="KW-0963">Cytoplasm</keyword>